<dbReference type="SMART" id="SM00530">
    <property type="entry name" value="HTH_XRE"/>
    <property type="match status" value="1"/>
</dbReference>
<proteinExistence type="predicted"/>
<reference evidence="5 6" key="1">
    <citation type="submission" date="2020-08" db="EMBL/GenBank/DDBJ databases">
        <title>Edaphobacter telluris sp. nov. and Acidobacterium dinghuensis sp. nov., two acidobacteria isolated from forest soil.</title>
        <authorList>
            <person name="Fu J."/>
            <person name="Qiu L."/>
        </authorList>
    </citation>
    <scope>NUCLEOTIDE SEQUENCE [LARGE SCALE GENOMIC DNA]</scope>
    <source>
        <strain evidence="5">4Y35</strain>
    </source>
</reference>
<dbReference type="InterPro" id="IPR001387">
    <property type="entry name" value="Cro/C1-type_HTH"/>
</dbReference>
<dbReference type="CDD" id="cd06529">
    <property type="entry name" value="S24_LexA-like"/>
    <property type="match status" value="1"/>
</dbReference>
<dbReference type="GO" id="GO:0003677">
    <property type="term" value="F:DNA binding"/>
    <property type="evidence" value="ECO:0007669"/>
    <property type="project" value="UniProtKB-KW"/>
</dbReference>
<organism evidence="5 6">
    <name type="scientific">Alloacidobacterium dinghuense</name>
    <dbReference type="NCBI Taxonomy" id="2763107"/>
    <lineage>
        <taxon>Bacteria</taxon>
        <taxon>Pseudomonadati</taxon>
        <taxon>Acidobacteriota</taxon>
        <taxon>Terriglobia</taxon>
        <taxon>Terriglobales</taxon>
        <taxon>Acidobacteriaceae</taxon>
        <taxon>Alloacidobacterium</taxon>
    </lineage>
</organism>
<feature type="domain" description="HTH cro/C1-type" evidence="4">
    <location>
        <begin position="15"/>
        <end position="54"/>
    </location>
</feature>
<keyword evidence="3" id="KW-0804">Transcription</keyword>
<dbReference type="RefSeq" id="WP_186741740.1">
    <property type="nucleotide sequence ID" value="NZ_CP060394.1"/>
</dbReference>
<dbReference type="InterPro" id="IPR039418">
    <property type="entry name" value="LexA-like"/>
</dbReference>
<dbReference type="SUPFAM" id="SSF51306">
    <property type="entry name" value="LexA/Signal peptidase"/>
    <property type="match status" value="1"/>
</dbReference>
<evidence type="ECO:0000256" key="1">
    <source>
        <dbReference type="ARBA" id="ARBA00023015"/>
    </source>
</evidence>
<dbReference type="CDD" id="cd00093">
    <property type="entry name" value="HTH_XRE"/>
    <property type="match status" value="1"/>
</dbReference>
<keyword evidence="2" id="KW-0238">DNA-binding</keyword>
<evidence type="ECO:0000313" key="5">
    <source>
        <dbReference type="EMBL" id="QNI31253.1"/>
    </source>
</evidence>
<keyword evidence="6" id="KW-1185">Reference proteome</keyword>
<dbReference type="SUPFAM" id="SSF47413">
    <property type="entry name" value="lambda repressor-like DNA-binding domains"/>
    <property type="match status" value="1"/>
</dbReference>
<dbReference type="AlphaFoldDB" id="A0A7G8BFD3"/>
<sequence length="259" mass="28827">MVAQQARSPEWSDRIRRLLGDLKLTQAGLAERLGISPATVSRWLQGKLEPTAETYIALGNLARTPDGIYFWERAGMETSDLPDANLRRALSSVQVRLQDFKLVASRKISRQLSGKGNAVAIPLLNVTAYGDQIPPQQNVSLSEVQVEDVLLAPLSWCPHPESMISMHLSGDSMYPIIPPGSIIFVDTAVTDRETLNRRLTVVSHRDLGFKVARFQRLSGADLLVSVNPKCLPLDVSNVSKWKVFGEVLWWVTRDEKPEC</sequence>
<gene>
    <name evidence="5" type="ORF">H7849_19490</name>
</gene>
<keyword evidence="1" id="KW-0805">Transcription regulation</keyword>
<dbReference type="Pfam" id="PF01381">
    <property type="entry name" value="HTH_3"/>
    <property type="match status" value="1"/>
</dbReference>
<name>A0A7G8BFD3_9BACT</name>
<dbReference type="EMBL" id="CP060394">
    <property type="protein sequence ID" value="QNI31253.1"/>
    <property type="molecule type" value="Genomic_DNA"/>
</dbReference>
<accession>A0A7G8BFD3</accession>
<evidence type="ECO:0000256" key="3">
    <source>
        <dbReference type="ARBA" id="ARBA00023163"/>
    </source>
</evidence>
<protein>
    <submittedName>
        <fullName evidence="5">Helix-turn-helix domain-containing protein</fullName>
    </submittedName>
</protein>
<evidence type="ECO:0000256" key="2">
    <source>
        <dbReference type="ARBA" id="ARBA00023125"/>
    </source>
</evidence>
<dbReference type="Pfam" id="PF00717">
    <property type="entry name" value="Peptidase_S24"/>
    <property type="match status" value="1"/>
</dbReference>
<dbReference type="KEGG" id="adin:H7849_19490"/>
<evidence type="ECO:0000313" key="6">
    <source>
        <dbReference type="Proteomes" id="UP000515312"/>
    </source>
</evidence>
<dbReference type="Gene3D" id="1.10.260.40">
    <property type="entry name" value="lambda repressor-like DNA-binding domains"/>
    <property type="match status" value="1"/>
</dbReference>
<dbReference type="PANTHER" id="PTHR40661">
    <property type="match status" value="1"/>
</dbReference>
<dbReference type="PANTHER" id="PTHR40661:SF3">
    <property type="entry name" value="FELS-1 PROPHAGE TRANSCRIPTIONAL REGULATOR"/>
    <property type="match status" value="1"/>
</dbReference>
<evidence type="ECO:0000259" key="4">
    <source>
        <dbReference type="PROSITE" id="PS50943"/>
    </source>
</evidence>
<dbReference type="InterPro" id="IPR015927">
    <property type="entry name" value="Peptidase_S24_S26A/B/C"/>
</dbReference>
<dbReference type="InterPro" id="IPR036286">
    <property type="entry name" value="LexA/Signal_pep-like_sf"/>
</dbReference>
<dbReference type="InterPro" id="IPR010982">
    <property type="entry name" value="Lambda_DNA-bd_dom_sf"/>
</dbReference>
<dbReference type="PROSITE" id="PS50943">
    <property type="entry name" value="HTH_CROC1"/>
    <property type="match status" value="1"/>
</dbReference>
<dbReference type="Gene3D" id="2.10.109.10">
    <property type="entry name" value="Umud Fragment, subunit A"/>
    <property type="match status" value="1"/>
</dbReference>
<dbReference type="Proteomes" id="UP000515312">
    <property type="component" value="Chromosome"/>
</dbReference>